<dbReference type="EMBL" id="GHWJ01007830">
    <property type="protein sequence ID" value="NOV40567.1"/>
    <property type="molecule type" value="Transcribed_RNA"/>
</dbReference>
<evidence type="ECO:0000259" key="2">
    <source>
        <dbReference type="SMART" id="SM00198"/>
    </source>
</evidence>
<dbReference type="InterPro" id="IPR035940">
    <property type="entry name" value="CAP_sf"/>
</dbReference>
<dbReference type="InterPro" id="IPR014044">
    <property type="entry name" value="CAP_dom"/>
</dbReference>
<reference evidence="3" key="1">
    <citation type="submission" date="2019-09" db="EMBL/GenBank/DDBJ databases">
        <title>Organ-specific transcriptomic study of the physiology of the cattle tick, Rhipicephalus microplus.</title>
        <authorList>
            <person name="Tirloni L."/>
            <person name="Braz G."/>
            <person name="Gandara A.C.P."/>
            <person name="Sabadin G.A."/>
            <person name="da Silva R.M."/>
            <person name="Guizzo M.G."/>
            <person name="Machado J.A."/>
            <person name="Costa E.P."/>
            <person name="Gomes H.F."/>
            <person name="Moraes J."/>
            <person name="Mota M.B.S."/>
            <person name="Mesquita R.D."/>
            <person name="Alvarenga P.H."/>
            <person name="Alves F."/>
            <person name="Seixas A."/>
            <person name="da Fonseca R.N."/>
            <person name="Fogaca A."/>
            <person name="Logullo C."/>
            <person name="Tanaka A."/>
            <person name="Daffre S."/>
            <person name="Termignoni C."/>
            <person name="Vaz I.S.Jr."/>
            <person name="Oliveira P.L."/>
            <person name="Ribeiro J.M."/>
        </authorList>
    </citation>
    <scope>NUCLEOTIDE SEQUENCE</scope>
    <source>
        <strain evidence="3">Porto Alegre</strain>
    </source>
</reference>
<dbReference type="Gene3D" id="1.10.10.740">
    <property type="entry name" value="Crisp domain"/>
    <property type="match status" value="1"/>
</dbReference>
<dbReference type="SUPFAM" id="SSF55797">
    <property type="entry name" value="PR-1-like"/>
    <property type="match status" value="1"/>
</dbReference>
<protein>
    <submittedName>
        <fullName evidence="3">Putative scp-like extracellular protein</fullName>
    </submittedName>
</protein>
<accession>A0A6M2D4K8</accession>
<dbReference type="InterPro" id="IPR013871">
    <property type="entry name" value="Cysteine_rich_secretory"/>
</dbReference>
<organism evidence="3">
    <name type="scientific">Rhipicephalus microplus</name>
    <name type="common">Cattle tick</name>
    <name type="synonym">Boophilus microplus</name>
    <dbReference type="NCBI Taxonomy" id="6941"/>
    <lineage>
        <taxon>Eukaryota</taxon>
        <taxon>Metazoa</taxon>
        <taxon>Ecdysozoa</taxon>
        <taxon>Arthropoda</taxon>
        <taxon>Chelicerata</taxon>
        <taxon>Arachnida</taxon>
        <taxon>Acari</taxon>
        <taxon>Parasitiformes</taxon>
        <taxon>Ixodida</taxon>
        <taxon>Ixodoidea</taxon>
        <taxon>Ixodidae</taxon>
        <taxon>Rhipicephalinae</taxon>
        <taxon>Rhipicephalus</taxon>
        <taxon>Boophilus</taxon>
    </lineage>
</organism>
<dbReference type="PRINTS" id="PR00837">
    <property type="entry name" value="V5TPXLIKE"/>
</dbReference>
<dbReference type="SUPFAM" id="SSF57546">
    <property type="entry name" value="Crisp domain-like"/>
    <property type="match status" value="1"/>
</dbReference>
<dbReference type="InterPro" id="IPR042076">
    <property type="entry name" value="Crisp-like_dom"/>
</dbReference>
<feature type="chain" id="PRO_5033554841" evidence="1">
    <location>
        <begin position="22"/>
        <end position="267"/>
    </location>
</feature>
<proteinExistence type="predicted"/>
<dbReference type="PANTHER" id="PTHR10334">
    <property type="entry name" value="CYSTEINE-RICH SECRETORY PROTEIN-RELATED"/>
    <property type="match status" value="1"/>
</dbReference>
<dbReference type="OrthoDB" id="337038at2759"/>
<evidence type="ECO:0000313" key="3">
    <source>
        <dbReference type="EMBL" id="NOV40926.1"/>
    </source>
</evidence>
<dbReference type="InterPro" id="IPR018244">
    <property type="entry name" value="Allrgn_V5/Tpx1_CS"/>
</dbReference>
<dbReference type="InterPro" id="IPR001283">
    <property type="entry name" value="CRISP-related"/>
</dbReference>
<name>A0A6M2D4K8_RHIMP</name>
<dbReference type="AlphaFoldDB" id="A0A6M2D4K8"/>
<dbReference type="Gene3D" id="3.40.33.10">
    <property type="entry name" value="CAP"/>
    <property type="match status" value="1"/>
</dbReference>
<dbReference type="Pfam" id="PF08562">
    <property type="entry name" value="Crisp"/>
    <property type="match status" value="1"/>
</dbReference>
<dbReference type="Pfam" id="PF00188">
    <property type="entry name" value="CAP"/>
    <property type="match status" value="1"/>
</dbReference>
<dbReference type="PROSITE" id="PS01009">
    <property type="entry name" value="CRISP_1"/>
    <property type="match status" value="1"/>
</dbReference>
<feature type="signal peptide" evidence="1">
    <location>
        <begin position="1"/>
        <end position="21"/>
    </location>
</feature>
<feature type="domain" description="SCP" evidence="2">
    <location>
        <begin position="48"/>
        <end position="195"/>
    </location>
</feature>
<sequence length="267" mass="31185">MQNLFTEVAYLWLLLLGFCIGGKIPTMPRPKLYGHMLPKHTLDTRYRPVMKRIVLYHNFFRTRVDPPASDMLEMTWHKGAAKDAQRWAESCQLLVHDSASGRWVEDYGSCGQNIFVSNVKVPWFFAIKVWFLEHHNFSFGDTGNNIPSMVGHYTQMVWYSSHKVGCGFHYCDRNVVKKPFYNYVCNYCPIGNYPERFGKPYTKGKPCSKCPGHCRSKKLCTNACEHADFWVNCREISKHWHKWLCSDPTKEQYKACKATCLCKERIK</sequence>
<dbReference type="EMBL" id="GHWJ01008189">
    <property type="protein sequence ID" value="NOV40926.1"/>
    <property type="molecule type" value="Transcribed_RNA"/>
</dbReference>
<dbReference type="GO" id="GO:0005576">
    <property type="term" value="C:extracellular region"/>
    <property type="evidence" value="ECO:0007669"/>
    <property type="project" value="InterPro"/>
</dbReference>
<evidence type="ECO:0000256" key="1">
    <source>
        <dbReference type="SAM" id="SignalP"/>
    </source>
</evidence>
<dbReference type="SMART" id="SM00198">
    <property type="entry name" value="SCP"/>
    <property type="match status" value="1"/>
</dbReference>
<dbReference type="VEuPathDB" id="VectorBase:LOC119176194"/>
<keyword evidence="1" id="KW-0732">Signal</keyword>
<dbReference type="InterPro" id="IPR002413">
    <property type="entry name" value="V5_allergen-like"/>
</dbReference>
<dbReference type="PRINTS" id="PR00838">
    <property type="entry name" value="V5ALLERGEN"/>
</dbReference>